<evidence type="ECO:0000259" key="2">
    <source>
        <dbReference type="Pfam" id="PF26492"/>
    </source>
</evidence>
<dbReference type="Proteomes" id="UP000011550">
    <property type="component" value="Unassembled WGS sequence"/>
</dbReference>
<gene>
    <name evidence="3" type="ORF">C440_05787</name>
</gene>
<feature type="compositionally biased region" description="Basic and acidic residues" evidence="1">
    <location>
        <begin position="7"/>
        <end position="16"/>
    </location>
</feature>
<evidence type="ECO:0000313" key="3">
    <source>
        <dbReference type="EMBL" id="ELZ96077.1"/>
    </source>
</evidence>
<sequence>MSDDEIDSRLNRRFGGEDNSQNDQHDTNDTKAENAEDSECAMNAEKQVRVTNPWDAESVKSAWNGVTVYLPDPMKKRLDKQYQRLNYECDFEILKDRHLKPLVIEYGLDAVAEMEPDDVQKAIADLERWYSTEEQTVNK</sequence>
<proteinExistence type="predicted"/>
<feature type="region of interest" description="Disordered" evidence="1">
    <location>
        <begin position="1"/>
        <end position="39"/>
    </location>
</feature>
<keyword evidence="4" id="KW-1185">Reference proteome</keyword>
<name>M0IJ76_9EURY</name>
<protein>
    <recommendedName>
        <fullName evidence="2">DUF8160 domain-containing protein</fullName>
    </recommendedName>
</protein>
<feature type="domain" description="DUF8160" evidence="2">
    <location>
        <begin position="15"/>
        <end position="128"/>
    </location>
</feature>
<accession>M0IJ76</accession>
<feature type="compositionally biased region" description="Basic and acidic residues" evidence="1">
    <location>
        <begin position="23"/>
        <end position="34"/>
    </location>
</feature>
<evidence type="ECO:0000256" key="1">
    <source>
        <dbReference type="SAM" id="MobiDB-lite"/>
    </source>
</evidence>
<comment type="caution">
    <text evidence="3">The sequence shown here is derived from an EMBL/GenBank/DDBJ whole genome shotgun (WGS) entry which is preliminary data.</text>
</comment>
<dbReference type="Pfam" id="PF26492">
    <property type="entry name" value="DUF8160"/>
    <property type="match status" value="1"/>
</dbReference>
<dbReference type="EMBL" id="AOLN01000009">
    <property type="protein sequence ID" value="ELZ96077.1"/>
    <property type="molecule type" value="Genomic_DNA"/>
</dbReference>
<dbReference type="InterPro" id="IPR058474">
    <property type="entry name" value="DUF8160"/>
</dbReference>
<dbReference type="OrthoDB" id="240542at2157"/>
<reference evidence="3 4" key="1">
    <citation type="journal article" date="2014" name="PLoS Genet.">
        <title>Phylogenetically driven sequencing of extremely halophilic archaea reveals strategies for static and dynamic osmo-response.</title>
        <authorList>
            <person name="Becker E.A."/>
            <person name="Seitzer P.M."/>
            <person name="Tritt A."/>
            <person name="Larsen D."/>
            <person name="Krusor M."/>
            <person name="Yao A.I."/>
            <person name="Wu D."/>
            <person name="Madern D."/>
            <person name="Eisen J.A."/>
            <person name="Darling A.E."/>
            <person name="Facciotti M.T."/>
        </authorList>
    </citation>
    <scope>NUCLEOTIDE SEQUENCE [LARGE SCALE GENOMIC DNA]</scope>
    <source>
        <strain evidence="3 4">ATCC BAA-1512</strain>
    </source>
</reference>
<dbReference type="AlphaFoldDB" id="M0IJ76"/>
<dbReference type="PATRIC" id="fig|662479.7.peg.1176"/>
<evidence type="ECO:0000313" key="4">
    <source>
        <dbReference type="Proteomes" id="UP000011550"/>
    </source>
</evidence>
<dbReference type="RefSeq" id="WP_008319142.1">
    <property type="nucleotide sequence ID" value="NZ_AOLN01000009.1"/>
</dbReference>
<organism evidence="3 4">
    <name type="scientific">Haloferax mucosum ATCC BAA-1512</name>
    <dbReference type="NCBI Taxonomy" id="662479"/>
    <lineage>
        <taxon>Archaea</taxon>
        <taxon>Methanobacteriati</taxon>
        <taxon>Methanobacteriota</taxon>
        <taxon>Stenosarchaea group</taxon>
        <taxon>Halobacteria</taxon>
        <taxon>Halobacteriales</taxon>
        <taxon>Haloferacaceae</taxon>
        <taxon>Haloferax</taxon>
    </lineage>
</organism>